<feature type="domain" description="Peptidase C50" evidence="5">
    <location>
        <begin position="387"/>
        <end position="483"/>
    </location>
</feature>
<dbReference type="GO" id="GO:0072686">
    <property type="term" value="C:mitotic spindle"/>
    <property type="evidence" value="ECO:0007669"/>
    <property type="project" value="TreeGrafter"/>
</dbReference>
<dbReference type="EC" id="3.4.22.49" evidence="2"/>
<evidence type="ECO:0000256" key="4">
    <source>
        <dbReference type="ARBA" id="ARBA00022829"/>
    </source>
</evidence>
<dbReference type="PROSITE" id="PS51700">
    <property type="entry name" value="SEPARIN"/>
    <property type="match status" value="1"/>
</dbReference>
<dbReference type="Pfam" id="PF03568">
    <property type="entry name" value="Separin_C"/>
    <property type="match status" value="1"/>
</dbReference>
<dbReference type="GO" id="GO:0005737">
    <property type="term" value="C:cytoplasm"/>
    <property type="evidence" value="ECO:0007669"/>
    <property type="project" value="TreeGrafter"/>
</dbReference>
<dbReference type="InterPro" id="IPR005314">
    <property type="entry name" value="Peptidase_C50"/>
</dbReference>
<protein>
    <recommendedName>
        <fullName evidence="2">separase</fullName>
        <ecNumber evidence="2">3.4.22.49</ecNumber>
    </recommendedName>
</protein>
<keyword evidence="4" id="KW-0159">Chromosome partition</keyword>
<dbReference type="GO" id="GO:0005634">
    <property type="term" value="C:nucleus"/>
    <property type="evidence" value="ECO:0007669"/>
    <property type="project" value="InterPro"/>
</dbReference>
<evidence type="ECO:0000259" key="5">
    <source>
        <dbReference type="PROSITE" id="PS51700"/>
    </source>
</evidence>
<evidence type="ECO:0000256" key="3">
    <source>
        <dbReference type="ARBA" id="ARBA00022801"/>
    </source>
</evidence>
<keyword evidence="3" id="KW-0378">Hydrolase</keyword>
<dbReference type="EMBL" id="GEBQ01006506">
    <property type="protein sequence ID" value="JAT33471.1"/>
    <property type="molecule type" value="Transcribed_RNA"/>
</dbReference>
<proteinExistence type="predicted"/>
<evidence type="ECO:0000313" key="6">
    <source>
        <dbReference type="EMBL" id="JAT33471.1"/>
    </source>
</evidence>
<reference evidence="6" key="1">
    <citation type="submission" date="2015-11" db="EMBL/GenBank/DDBJ databases">
        <title>De novo transcriptome assembly of four potential Pierce s Disease insect vectors from Arizona vineyards.</title>
        <authorList>
            <person name="Tassone E.E."/>
        </authorList>
    </citation>
    <scope>NUCLEOTIDE SEQUENCE</scope>
</reference>
<accession>A0A1B6MC13</accession>
<organism evidence="6">
    <name type="scientific">Graphocephala atropunctata</name>
    <dbReference type="NCBI Taxonomy" id="36148"/>
    <lineage>
        <taxon>Eukaryota</taxon>
        <taxon>Metazoa</taxon>
        <taxon>Ecdysozoa</taxon>
        <taxon>Arthropoda</taxon>
        <taxon>Hexapoda</taxon>
        <taxon>Insecta</taxon>
        <taxon>Pterygota</taxon>
        <taxon>Neoptera</taxon>
        <taxon>Paraneoptera</taxon>
        <taxon>Hemiptera</taxon>
        <taxon>Auchenorrhyncha</taxon>
        <taxon>Membracoidea</taxon>
        <taxon>Cicadellidae</taxon>
        <taxon>Cicadellinae</taxon>
        <taxon>Cicadellini</taxon>
        <taxon>Graphocephala</taxon>
    </lineage>
</organism>
<dbReference type="GO" id="GO:0004197">
    <property type="term" value="F:cysteine-type endopeptidase activity"/>
    <property type="evidence" value="ECO:0007669"/>
    <property type="project" value="InterPro"/>
</dbReference>
<comment type="catalytic activity">
    <reaction evidence="1">
        <text>All bonds known to be hydrolyzed by this endopeptidase have arginine in P1 and an acidic residue in P4. P6 is often occupied by an acidic residue or by a hydroxy-amino-acid residue, the phosphorylation of which enhances cleavage.</text>
        <dbReference type="EC" id="3.4.22.49"/>
    </reaction>
</comment>
<gene>
    <name evidence="6" type="ORF">g.31306</name>
</gene>
<dbReference type="PANTHER" id="PTHR12792">
    <property type="entry name" value="EXTRA SPINDLE POLES 1-RELATED"/>
    <property type="match status" value="1"/>
</dbReference>
<dbReference type="AlphaFoldDB" id="A0A1B6MC13"/>
<name>A0A1B6MC13_9HEMI</name>
<dbReference type="PANTHER" id="PTHR12792:SF0">
    <property type="entry name" value="SEPARIN"/>
    <property type="match status" value="1"/>
</dbReference>
<dbReference type="InterPro" id="IPR030397">
    <property type="entry name" value="SEPARIN_core_dom"/>
</dbReference>
<dbReference type="GO" id="GO:0051307">
    <property type="term" value="P:meiotic chromosome separation"/>
    <property type="evidence" value="ECO:0007669"/>
    <property type="project" value="TreeGrafter"/>
</dbReference>
<evidence type="ECO:0000256" key="1">
    <source>
        <dbReference type="ARBA" id="ARBA00000451"/>
    </source>
</evidence>
<dbReference type="GO" id="GO:0006508">
    <property type="term" value="P:proteolysis"/>
    <property type="evidence" value="ECO:0007669"/>
    <property type="project" value="InterPro"/>
</dbReference>
<evidence type="ECO:0000256" key="2">
    <source>
        <dbReference type="ARBA" id="ARBA00012489"/>
    </source>
</evidence>
<sequence length="582" mass="66578">MAKKDSYLSELIIEFKKHLVINPHSIVGPSYQAMNKQIADLYFLTDQELKGIYHLTEAHAATLRQQTIIRYDYKEERIKNLKGEKSQSLNIAQGLHVHNLQFDCELAKQEEQGLLSRLREMPKEWTVVQLTRQTQPQDRLSIYNKDWRDTKPTCLHIVRMRCGSLLDEEAPVSIMVDKPKGSEGMPTIFDLMHQATKDHLRTKNTRASEIRKAREIASQQIKQVVDELSKNYLREWRCLLLGSLCRNDLWIQVKDCIDKVFTEKKYKSYKLDSRFRQLLYRVADGCVHLTSAEIQSAVACLVTDAKLADDLTTAINKFQEDTGILQVARRHPVILILDEALDLFPWEMLPVLKRHPVSRIPSIHFLHALYHEHKDHIVDGCRLVSELDLGFYIINPDQDLKEMETRLVKFLEERTPKWEGIHGTNPTQDQFSKALVEKSVFLYCGHFNGTHFLKSEDISSMRVVALPLLFGCSSAALQEVGGRAQPTGVTDKYLMASSPCVIGMLWTVTSDDTDCITVALLNSWLPGQPVDLRSFRSGGDMLSTHKEPELLRLLREARETANVYSNSAALIARGIPIKMRES</sequence>